<evidence type="ECO:0000313" key="2">
    <source>
        <dbReference type="EMBL" id="KPA37291.1"/>
    </source>
</evidence>
<sequence>MRILLLSSSQLRDPAEPAYLDPDNGSGDYDALVETFEHERDVPRTAGRHGFRRTSPNRDGGTMAGLAAMTLASDDQQSQCTTFHDAKSFVRSCSASFYPIPRHIGPAQAPDRH</sequence>
<dbReference type="AlphaFoldDB" id="A0A0N0DBU7"/>
<dbReference type="EMBL" id="JXCE01000441">
    <property type="protein sequence ID" value="KPA37291.1"/>
    <property type="molecule type" value="Genomic_DNA"/>
</dbReference>
<gene>
    <name evidence="2" type="ORF">FLAG1_09901</name>
</gene>
<keyword evidence="3" id="KW-1185">Reference proteome</keyword>
<proteinExistence type="predicted"/>
<evidence type="ECO:0000313" key="3">
    <source>
        <dbReference type="Proteomes" id="UP000037904"/>
    </source>
</evidence>
<protein>
    <submittedName>
        <fullName evidence="2">Uncharacterized protein</fullName>
    </submittedName>
</protein>
<comment type="caution">
    <text evidence="2">The sequence shown here is derived from an EMBL/GenBank/DDBJ whole genome shotgun (WGS) entry which is preliminary data.</text>
</comment>
<reference evidence="2 3" key="1">
    <citation type="submission" date="2015-04" db="EMBL/GenBank/DDBJ databases">
        <title>The draft genome sequence of Fusarium langsethiae, a T-2/HT-2 mycotoxin producer.</title>
        <authorList>
            <person name="Lysoe E."/>
            <person name="Divon H.H."/>
            <person name="Terzi V."/>
            <person name="Orru L."/>
            <person name="Lamontanara A."/>
            <person name="Kolseth A.-K."/>
            <person name="Frandsen R.J."/>
            <person name="Nielsen K."/>
            <person name="Thrane U."/>
        </authorList>
    </citation>
    <scope>NUCLEOTIDE SEQUENCE [LARGE SCALE GENOMIC DNA]</scope>
    <source>
        <strain evidence="2 3">Fl201059</strain>
    </source>
</reference>
<dbReference type="Proteomes" id="UP000037904">
    <property type="component" value="Unassembled WGS sequence"/>
</dbReference>
<feature type="region of interest" description="Disordered" evidence="1">
    <location>
        <begin position="40"/>
        <end position="61"/>
    </location>
</feature>
<evidence type="ECO:0000256" key="1">
    <source>
        <dbReference type="SAM" id="MobiDB-lite"/>
    </source>
</evidence>
<name>A0A0N0DBU7_FUSLA</name>
<organism evidence="2 3">
    <name type="scientific">Fusarium langsethiae</name>
    <dbReference type="NCBI Taxonomy" id="179993"/>
    <lineage>
        <taxon>Eukaryota</taxon>
        <taxon>Fungi</taxon>
        <taxon>Dikarya</taxon>
        <taxon>Ascomycota</taxon>
        <taxon>Pezizomycotina</taxon>
        <taxon>Sordariomycetes</taxon>
        <taxon>Hypocreomycetidae</taxon>
        <taxon>Hypocreales</taxon>
        <taxon>Nectriaceae</taxon>
        <taxon>Fusarium</taxon>
    </lineage>
</organism>
<accession>A0A0N0DBU7</accession>